<dbReference type="GO" id="GO:0003697">
    <property type="term" value="F:single-stranded DNA binding"/>
    <property type="evidence" value="ECO:0007669"/>
    <property type="project" value="InterPro"/>
</dbReference>
<dbReference type="Gene3D" id="3.90.1680.10">
    <property type="entry name" value="SOS response associated peptidase-like"/>
    <property type="match status" value="1"/>
</dbReference>
<gene>
    <name evidence="9" type="ORF">KK083_11410</name>
</gene>
<evidence type="ECO:0000256" key="3">
    <source>
        <dbReference type="ARBA" id="ARBA00022763"/>
    </source>
</evidence>
<organism evidence="9 10">
    <name type="scientific">Chryseosolibacter histidini</name>
    <dbReference type="NCBI Taxonomy" id="2782349"/>
    <lineage>
        <taxon>Bacteria</taxon>
        <taxon>Pseudomonadati</taxon>
        <taxon>Bacteroidota</taxon>
        <taxon>Cytophagia</taxon>
        <taxon>Cytophagales</taxon>
        <taxon>Chryseotaleaceae</taxon>
        <taxon>Chryseosolibacter</taxon>
    </lineage>
</organism>
<evidence type="ECO:0000313" key="9">
    <source>
        <dbReference type="EMBL" id="MBT1697487.1"/>
    </source>
</evidence>
<evidence type="ECO:0000256" key="7">
    <source>
        <dbReference type="ARBA" id="ARBA00023239"/>
    </source>
</evidence>
<dbReference type="Proteomes" id="UP001319200">
    <property type="component" value="Unassembled WGS sequence"/>
</dbReference>
<keyword evidence="7" id="KW-0456">Lyase</keyword>
<keyword evidence="4 8" id="KW-0378">Hydrolase</keyword>
<keyword evidence="3" id="KW-0227">DNA damage</keyword>
<keyword evidence="6" id="KW-0238">DNA-binding</keyword>
<evidence type="ECO:0000256" key="4">
    <source>
        <dbReference type="ARBA" id="ARBA00022801"/>
    </source>
</evidence>
<proteinExistence type="inferred from homology"/>
<comment type="similarity">
    <text evidence="1 8">Belongs to the SOS response-associated peptidase family.</text>
</comment>
<keyword evidence="2 8" id="KW-0645">Protease</keyword>
<protein>
    <recommendedName>
        <fullName evidence="8">Abasic site processing protein</fullName>
        <ecNumber evidence="8">3.4.-.-</ecNumber>
    </recommendedName>
</protein>
<dbReference type="Pfam" id="PF02586">
    <property type="entry name" value="SRAP"/>
    <property type="match status" value="1"/>
</dbReference>
<evidence type="ECO:0000313" key="10">
    <source>
        <dbReference type="Proteomes" id="UP001319200"/>
    </source>
</evidence>
<dbReference type="InterPro" id="IPR036590">
    <property type="entry name" value="SRAP-like"/>
</dbReference>
<name>A0AAP2DLT2_9BACT</name>
<dbReference type="RefSeq" id="WP_254163357.1">
    <property type="nucleotide sequence ID" value="NZ_JAHESF010000009.1"/>
</dbReference>
<dbReference type="GO" id="GO:0016829">
    <property type="term" value="F:lyase activity"/>
    <property type="evidence" value="ECO:0007669"/>
    <property type="project" value="UniProtKB-KW"/>
</dbReference>
<evidence type="ECO:0000256" key="8">
    <source>
        <dbReference type="RuleBase" id="RU364100"/>
    </source>
</evidence>
<evidence type="ECO:0000256" key="5">
    <source>
        <dbReference type="ARBA" id="ARBA00023124"/>
    </source>
</evidence>
<evidence type="ECO:0000256" key="1">
    <source>
        <dbReference type="ARBA" id="ARBA00008136"/>
    </source>
</evidence>
<keyword evidence="5" id="KW-0190">Covalent protein-DNA linkage</keyword>
<keyword evidence="10" id="KW-1185">Reference proteome</keyword>
<reference evidence="9 10" key="1">
    <citation type="submission" date="2021-05" db="EMBL/GenBank/DDBJ databases">
        <title>A Polyphasic approach of four new species of the genus Ohtaekwangia: Ohtaekwangia histidinii sp. nov., Ohtaekwangia cretensis sp. nov., Ohtaekwangia indiensis sp. nov., Ohtaekwangia reichenbachii sp. nov. from diverse environment.</title>
        <authorList>
            <person name="Octaviana S."/>
        </authorList>
    </citation>
    <scope>NUCLEOTIDE SEQUENCE [LARGE SCALE GENOMIC DNA]</scope>
    <source>
        <strain evidence="9 10">PWU4</strain>
    </source>
</reference>
<dbReference type="GO" id="GO:0008233">
    <property type="term" value="F:peptidase activity"/>
    <property type="evidence" value="ECO:0007669"/>
    <property type="project" value="UniProtKB-KW"/>
</dbReference>
<dbReference type="AlphaFoldDB" id="A0AAP2DLT2"/>
<evidence type="ECO:0000256" key="6">
    <source>
        <dbReference type="ARBA" id="ARBA00023125"/>
    </source>
</evidence>
<dbReference type="EC" id="3.4.-.-" evidence="8"/>
<dbReference type="PANTHER" id="PTHR13604">
    <property type="entry name" value="DC12-RELATED"/>
    <property type="match status" value="1"/>
</dbReference>
<dbReference type="GO" id="GO:0006508">
    <property type="term" value="P:proteolysis"/>
    <property type="evidence" value="ECO:0007669"/>
    <property type="project" value="UniProtKB-KW"/>
</dbReference>
<dbReference type="SUPFAM" id="SSF143081">
    <property type="entry name" value="BB1717-like"/>
    <property type="match status" value="1"/>
</dbReference>
<dbReference type="GO" id="GO:0106300">
    <property type="term" value="P:protein-DNA covalent cross-linking repair"/>
    <property type="evidence" value="ECO:0007669"/>
    <property type="project" value="InterPro"/>
</dbReference>
<sequence length="232" mass="26020">MIDRYSITTSADVIRERFSVDFLDLYKAHYNAAPTRLLPVITASGAKGISSFYWGTSPEWSKNKVVSEKIINTRAESFAEKPSLLKALKKNRCIIPADGFYGWKKVGKKTAIPYRFVLNTRDPFSIAGLWEEFEDTDGNQIRTFTMITQVANDLVSQVQERMPVILTRQSEKVWLDNGSNEETLLGLLTTYPAAAMNHYPVSPGISDVRSDVPSLIIPTPPSDQHGNLTLFD</sequence>
<accession>A0AAP2DLT2</accession>
<dbReference type="InterPro" id="IPR003738">
    <property type="entry name" value="SRAP"/>
</dbReference>
<dbReference type="EMBL" id="JAHESF010000009">
    <property type="protein sequence ID" value="MBT1697487.1"/>
    <property type="molecule type" value="Genomic_DNA"/>
</dbReference>
<comment type="caution">
    <text evidence="9">The sequence shown here is derived from an EMBL/GenBank/DDBJ whole genome shotgun (WGS) entry which is preliminary data.</text>
</comment>
<dbReference type="PANTHER" id="PTHR13604:SF0">
    <property type="entry name" value="ABASIC SITE PROCESSING PROTEIN HMCES"/>
    <property type="match status" value="1"/>
</dbReference>
<evidence type="ECO:0000256" key="2">
    <source>
        <dbReference type="ARBA" id="ARBA00022670"/>
    </source>
</evidence>